<keyword evidence="1" id="KW-0863">Zinc-finger</keyword>
<evidence type="ECO:0000259" key="3">
    <source>
        <dbReference type="PROSITE" id="PS50158"/>
    </source>
</evidence>
<evidence type="ECO:0000313" key="4">
    <source>
        <dbReference type="EMBL" id="KAJ4849597.1"/>
    </source>
</evidence>
<evidence type="ECO:0000313" key="5">
    <source>
        <dbReference type="Proteomes" id="UP001141552"/>
    </source>
</evidence>
<dbReference type="EMBL" id="JAKUCV010000546">
    <property type="protein sequence ID" value="KAJ4849597.1"/>
    <property type="molecule type" value="Genomic_DNA"/>
</dbReference>
<dbReference type="PROSITE" id="PS50158">
    <property type="entry name" value="ZF_CCHC"/>
    <property type="match status" value="1"/>
</dbReference>
<accession>A0A9Q0GGR0</accession>
<dbReference type="InterPro" id="IPR001878">
    <property type="entry name" value="Znf_CCHC"/>
</dbReference>
<comment type="caution">
    <text evidence="4">The sequence shown here is derived from an EMBL/GenBank/DDBJ whole genome shotgun (WGS) entry which is preliminary data.</text>
</comment>
<dbReference type="GO" id="GO:0008270">
    <property type="term" value="F:zinc ion binding"/>
    <property type="evidence" value="ECO:0007669"/>
    <property type="project" value="UniProtKB-KW"/>
</dbReference>
<dbReference type="InterPro" id="IPR025836">
    <property type="entry name" value="Zn_knuckle_CX2CX4HX4C"/>
</dbReference>
<reference evidence="4" key="1">
    <citation type="submission" date="2022-02" db="EMBL/GenBank/DDBJ databases">
        <authorList>
            <person name="Henning P.M."/>
            <person name="McCubbin A.G."/>
            <person name="Shore J.S."/>
        </authorList>
    </citation>
    <scope>NUCLEOTIDE SEQUENCE</scope>
    <source>
        <strain evidence="4">F60SS</strain>
        <tissue evidence="4">Leaves</tissue>
    </source>
</reference>
<evidence type="ECO:0000256" key="2">
    <source>
        <dbReference type="SAM" id="MobiDB-lite"/>
    </source>
</evidence>
<feature type="domain" description="CCHC-type" evidence="3">
    <location>
        <begin position="75"/>
        <end position="88"/>
    </location>
</feature>
<name>A0A9Q0GGR0_9ROSI</name>
<feature type="region of interest" description="Disordered" evidence="2">
    <location>
        <begin position="195"/>
        <end position="236"/>
    </location>
</feature>
<keyword evidence="1" id="KW-0479">Metal-binding</keyword>
<dbReference type="AlphaFoldDB" id="A0A9Q0GGR0"/>
<gene>
    <name evidence="4" type="ORF">Tsubulata_045226</name>
</gene>
<dbReference type="OrthoDB" id="1707487at2759"/>
<dbReference type="GO" id="GO:0003676">
    <property type="term" value="F:nucleic acid binding"/>
    <property type="evidence" value="ECO:0007669"/>
    <property type="project" value="InterPro"/>
</dbReference>
<protein>
    <recommendedName>
        <fullName evidence="3">CCHC-type domain-containing protein</fullName>
    </recommendedName>
</protein>
<evidence type="ECO:0000256" key="1">
    <source>
        <dbReference type="PROSITE-ProRule" id="PRU00047"/>
    </source>
</evidence>
<dbReference type="Pfam" id="PF14392">
    <property type="entry name" value="zf-CCHC_4"/>
    <property type="match status" value="1"/>
</dbReference>
<keyword evidence="5" id="KW-1185">Reference proteome</keyword>
<feature type="region of interest" description="Disordered" evidence="2">
    <location>
        <begin position="129"/>
        <end position="163"/>
    </location>
</feature>
<dbReference type="Proteomes" id="UP001141552">
    <property type="component" value="Unassembled WGS sequence"/>
</dbReference>
<proteinExistence type="predicted"/>
<sequence length="284" mass="32194">MCQLNAENAKRIGSAFAGMLDFEVAIPDPLEAYGVLRVKVEFLVDKPLITGFTNIMSEDWQPWVRFKYEDLPELCWFCGRIGHSMNKCWNRKEEEVLPVCDIPKKGYGPWLKAETPNARLYVLPPLEEEAQPAPPAPVMSTIGKTNEQPTNQRGAKGRKIWVPMTRDEVRDDQTQEPHPDVNLDHQNRDVENFANTEIFPPHAGESTPKKRKLSSGDGPSNKKQKQHTGPIPTQSPAQLFRLYSRDIDDFSGIPCLWTMSLRRASMLAHMVAGKHGPWPEVLIQ</sequence>
<reference evidence="4" key="2">
    <citation type="journal article" date="2023" name="Plants (Basel)">
        <title>Annotation of the Turnera subulata (Passifloraceae) Draft Genome Reveals the S-Locus Evolved after the Divergence of Turneroideae from Passifloroideae in a Stepwise Manner.</title>
        <authorList>
            <person name="Henning P.M."/>
            <person name="Roalson E.H."/>
            <person name="Mir W."/>
            <person name="McCubbin A.G."/>
            <person name="Shore J.S."/>
        </authorList>
    </citation>
    <scope>NUCLEOTIDE SEQUENCE</scope>
    <source>
        <strain evidence="4">F60SS</strain>
    </source>
</reference>
<keyword evidence="1" id="KW-0862">Zinc</keyword>
<feature type="compositionally biased region" description="Polar residues" evidence="2">
    <location>
        <begin position="142"/>
        <end position="153"/>
    </location>
</feature>
<organism evidence="4 5">
    <name type="scientific">Turnera subulata</name>
    <dbReference type="NCBI Taxonomy" id="218843"/>
    <lineage>
        <taxon>Eukaryota</taxon>
        <taxon>Viridiplantae</taxon>
        <taxon>Streptophyta</taxon>
        <taxon>Embryophyta</taxon>
        <taxon>Tracheophyta</taxon>
        <taxon>Spermatophyta</taxon>
        <taxon>Magnoliopsida</taxon>
        <taxon>eudicotyledons</taxon>
        <taxon>Gunneridae</taxon>
        <taxon>Pentapetalae</taxon>
        <taxon>rosids</taxon>
        <taxon>fabids</taxon>
        <taxon>Malpighiales</taxon>
        <taxon>Passifloraceae</taxon>
        <taxon>Turnera</taxon>
    </lineage>
</organism>